<organism evidence="2 3">
    <name type="scientific">Tulasnella calospora MUT 4182</name>
    <dbReference type="NCBI Taxonomy" id="1051891"/>
    <lineage>
        <taxon>Eukaryota</taxon>
        <taxon>Fungi</taxon>
        <taxon>Dikarya</taxon>
        <taxon>Basidiomycota</taxon>
        <taxon>Agaricomycotina</taxon>
        <taxon>Agaricomycetes</taxon>
        <taxon>Cantharellales</taxon>
        <taxon>Tulasnellaceae</taxon>
        <taxon>Tulasnella</taxon>
    </lineage>
</organism>
<evidence type="ECO:0000256" key="1">
    <source>
        <dbReference type="SAM" id="MobiDB-lite"/>
    </source>
</evidence>
<gene>
    <name evidence="2" type="ORF">M407DRAFT_19432</name>
</gene>
<proteinExistence type="predicted"/>
<feature type="region of interest" description="Disordered" evidence="1">
    <location>
        <begin position="88"/>
        <end position="108"/>
    </location>
</feature>
<evidence type="ECO:0000313" key="2">
    <source>
        <dbReference type="EMBL" id="KIO31698.1"/>
    </source>
</evidence>
<dbReference type="EMBL" id="KN822961">
    <property type="protein sequence ID" value="KIO31698.1"/>
    <property type="molecule type" value="Genomic_DNA"/>
</dbReference>
<reference evidence="3" key="2">
    <citation type="submission" date="2015-01" db="EMBL/GenBank/DDBJ databases">
        <title>Evolutionary Origins and Diversification of the Mycorrhizal Mutualists.</title>
        <authorList>
            <consortium name="DOE Joint Genome Institute"/>
            <consortium name="Mycorrhizal Genomics Consortium"/>
            <person name="Kohler A."/>
            <person name="Kuo A."/>
            <person name="Nagy L.G."/>
            <person name="Floudas D."/>
            <person name="Copeland A."/>
            <person name="Barry K.W."/>
            <person name="Cichocki N."/>
            <person name="Veneault-Fourrey C."/>
            <person name="LaButti K."/>
            <person name="Lindquist E.A."/>
            <person name="Lipzen A."/>
            <person name="Lundell T."/>
            <person name="Morin E."/>
            <person name="Murat C."/>
            <person name="Riley R."/>
            <person name="Ohm R."/>
            <person name="Sun H."/>
            <person name="Tunlid A."/>
            <person name="Henrissat B."/>
            <person name="Grigoriev I.V."/>
            <person name="Hibbett D.S."/>
            <person name="Martin F."/>
        </authorList>
    </citation>
    <scope>NUCLEOTIDE SEQUENCE [LARGE SCALE GENOMIC DNA]</scope>
    <source>
        <strain evidence="3">MUT 4182</strain>
    </source>
</reference>
<protein>
    <submittedName>
        <fullName evidence="2">Uncharacterized protein</fullName>
    </submittedName>
</protein>
<keyword evidence="3" id="KW-1185">Reference proteome</keyword>
<name>A0A0C3LCQ6_9AGAM</name>
<dbReference type="AlphaFoldDB" id="A0A0C3LCQ6"/>
<dbReference type="OrthoDB" id="206335at2759"/>
<dbReference type="STRING" id="1051891.A0A0C3LCQ6"/>
<reference evidence="2 3" key="1">
    <citation type="submission" date="2014-04" db="EMBL/GenBank/DDBJ databases">
        <authorList>
            <consortium name="DOE Joint Genome Institute"/>
            <person name="Kuo A."/>
            <person name="Girlanda M."/>
            <person name="Perotto S."/>
            <person name="Kohler A."/>
            <person name="Nagy L.G."/>
            <person name="Floudas D."/>
            <person name="Copeland A."/>
            <person name="Barry K.W."/>
            <person name="Cichocki N."/>
            <person name="Veneault-Fourrey C."/>
            <person name="LaButti K."/>
            <person name="Lindquist E.A."/>
            <person name="Lipzen A."/>
            <person name="Lundell T."/>
            <person name="Morin E."/>
            <person name="Murat C."/>
            <person name="Sun H."/>
            <person name="Tunlid A."/>
            <person name="Henrissat B."/>
            <person name="Grigoriev I.V."/>
            <person name="Hibbett D.S."/>
            <person name="Martin F."/>
            <person name="Nordberg H.P."/>
            <person name="Cantor M.N."/>
            <person name="Hua S.X."/>
        </authorList>
    </citation>
    <scope>NUCLEOTIDE SEQUENCE [LARGE SCALE GENOMIC DNA]</scope>
    <source>
        <strain evidence="2 3">MUT 4182</strain>
    </source>
</reference>
<sequence>MMSSSPAYSNYPTPLNVGSTPFRPRSAVDAPLAAPPDLDTTLTNLDAAVARLHASLPAYTALCIFTGHSDPRKMIELNKRKAQWDTLTRGAGGKLPSEIPKEDWWTAQDGRNLEDESERAKKGLVFFCITLPKAGASAGANKAS</sequence>
<evidence type="ECO:0000313" key="3">
    <source>
        <dbReference type="Proteomes" id="UP000054248"/>
    </source>
</evidence>
<dbReference type="Proteomes" id="UP000054248">
    <property type="component" value="Unassembled WGS sequence"/>
</dbReference>
<accession>A0A0C3LCQ6</accession>
<dbReference type="HOGENOM" id="CLU_1797860_0_0_1"/>